<proteinExistence type="predicted"/>
<reference evidence="2 3" key="1">
    <citation type="submission" date="2019-11" db="EMBL/GenBank/DDBJ databases">
        <title>Whole genome sequence of Oryza granulata.</title>
        <authorList>
            <person name="Li W."/>
        </authorList>
    </citation>
    <scope>NUCLEOTIDE SEQUENCE [LARGE SCALE GENOMIC DNA]</scope>
    <source>
        <strain evidence="3">cv. Menghai</strain>
        <tissue evidence="2">Leaf</tissue>
    </source>
</reference>
<evidence type="ECO:0000313" key="3">
    <source>
        <dbReference type="Proteomes" id="UP000479710"/>
    </source>
</evidence>
<accession>A0A6G1DQF8</accession>
<keyword evidence="1" id="KW-0732">Signal</keyword>
<evidence type="ECO:0000313" key="2">
    <source>
        <dbReference type="EMBL" id="KAF0914740.1"/>
    </source>
</evidence>
<organism evidence="2 3">
    <name type="scientific">Oryza meyeriana var. granulata</name>
    <dbReference type="NCBI Taxonomy" id="110450"/>
    <lineage>
        <taxon>Eukaryota</taxon>
        <taxon>Viridiplantae</taxon>
        <taxon>Streptophyta</taxon>
        <taxon>Embryophyta</taxon>
        <taxon>Tracheophyta</taxon>
        <taxon>Spermatophyta</taxon>
        <taxon>Magnoliopsida</taxon>
        <taxon>Liliopsida</taxon>
        <taxon>Poales</taxon>
        <taxon>Poaceae</taxon>
        <taxon>BOP clade</taxon>
        <taxon>Oryzoideae</taxon>
        <taxon>Oryzeae</taxon>
        <taxon>Oryzinae</taxon>
        <taxon>Oryza</taxon>
        <taxon>Oryza meyeriana</taxon>
    </lineage>
</organism>
<feature type="signal peptide" evidence="1">
    <location>
        <begin position="1"/>
        <end position="30"/>
    </location>
</feature>
<dbReference type="EMBL" id="SPHZ02000006">
    <property type="protein sequence ID" value="KAF0914740.1"/>
    <property type="molecule type" value="Genomic_DNA"/>
</dbReference>
<dbReference type="AlphaFoldDB" id="A0A6G1DQF8"/>
<feature type="chain" id="PRO_5026174979" evidence="1">
    <location>
        <begin position="31"/>
        <end position="85"/>
    </location>
</feature>
<evidence type="ECO:0000256" key="1">
    <source>
        <dbReference type="SAM" id="SignalP"/>
    </source>
</evidence>
<gene>
    <name evidence="2" type="ORF">E2562_031240</name>
</gene>
<comment type="caution">
    <text evidence="2">The sequence shown here is derived from an EMBL/GenBank/DDBJ whole genome shotgun (WGS) entry which is preliminary data.</text>
</comment>
<name>A0A6G1DQF8_9ORYZ</name>
<protein>
    <submittedName>
        <fullName evidence="2">Uncharacterized protein</fullName>
    </submittedName>
</protein>
<keyword evidence="3" id="KW-1185">Reference proteome</keyword>
<dbReference type="Proteomes" id="UP000479710">
    <property type="component" value="Unassembled WGS sequence"/>
</dbReference>
<sequence length="85" mass="8086">MARSAAVRVVVTVLAVAAIVFSATRHEAAAARPVNGGGAAWNPHAEAAAIPHGGFAAGQLTGPVPSCCTNGGGGAGTCPPGVKCP</sequence>